<dbReference type="PANTHER" id="PTHR22767">
    <property type="entry name" value="N-TERMINAL ACETYLTRANSFERASE-RELATED"/>
    <property type="match status" value="1"/>
</dbReference>
<name>A0A9P6J6F3_MORAP</name>
<feature type="region of interest" description="Disordered" evidence="8">
    <location>
        <begin position="1116"/>
        <end position="1185"/>
    </location>
</feature>
<feature type="domain" description="Aromatic amino acid beta-eliminating lyase/threonine aldolase" evidence="9">
    <location>
        <begin position="14"/>
        <end position="297"/>
    </location>
</feature>
<dbReference type="Gene3D" id="3.40.640.10">
    <property type="entry name" value="Type I PLP-dependent aspartate aminotransferase-like (Major domain)"/>
    <property type="match status" value="1"/>
</dbReference>
<dbReference type="Pfam" id="PF13181">
    <property type="entry name" value="TPR_8"/>
    <property type="match status" value="1"/>
</dbReference>
<feature type="compositionally biased region" description="Basic and acidic residues" evidence="8">
    <location>
        <begin position="1172"/>
        <end position="1181"/>
    </location>
</feature>
<evidence type="ECO:0000256" key="3">
    <source>
        <dbReference type="ARBA" id="ARBA00022737"/>
    </source>
</evidence>
<evidence type="ECO:0000256" key="8">
    <source>
        <dbReference type="SAM" id="MobiDB-lite"/>
    </source>
</evidence>
<dbReference type="InterPro" id="IPR023603">
    <property type="entry name" value="Low_specificity_L-TA-like"/>
</dbReference>
<dbReference type="SUPFAM" id="SSF48452">
    <property type="entry name" value="TPR-like"/>
    <property type="match status" value="3"/>
</dbReference>
<evidence type="ECO:0000256" key="7">
    <source>
        <dbReference type="PROSITE-ProRule" id="PRU00339"/>
    </source>
</evidence>
<dbReference type="Pfam" id="PF12569">
    <property type="entry name" value="NatA_aux_su"/>
    <property type="match status" value="1"/>
</dbReference>
<proteinExistence type="inferred from homology"/>
<organism evidence="10 11">
    <name type="scientific">Mortierella alpina</name>
    <name type="common">Oleaginous fungus</name>
    <name type="synonym">Mortierella renispora</name>
    <dbReference type="NCBI Taxonomy" id="64518"/>
    <lineage>
        <taxon>Eukaryota</taxon>
        <taxon>Fungi</taxon>
        <taxon>Fungi incertae sedis</taxon>
        <taxon>Mucoromycota</taxon>
        <taxon>Mortierellomycotina</taxon>
        <taxon>Mortierellomycetes</taxon>
        <taxon>Mortierellales</taxon>
        <taxon>Mortierellaceae</taxon>
        <taxon>Mortierella</taxon>
    </lineage>
</organism>
<sequence>MAQQKSINPLPYSDFRSDTATAPTPEMFAAMMTSSLGDDVYNEDDSVKKLERYVATLCGHEAAIYCSSGTMTNQLAHRVHLCNPPQSAIVDIRSHVFNYEAGGISFHSQAAVHPIMPENGRYLTVADIAPRLVFDVDVHFAPTRVISLENTLNGTIMPIEEMVRIRELTKEHGIKLHLDGARLWHASVATGISLREYCSHFDTISLCLSKGIGAPIGSILVGSQQTIKKARHFRLLFGGGWRQAGFLAEAALFCIKTNWQTMEDTHRQAKWLEHAFLLVGCRITNSVDTNMVWVDTSDAGFTVEELMAELAKEGIKINGSGYAARVVLHYQISDEVVGRFIGVLRKMAKSPRMKIAVDLARAAMDEDHSNARCSEETLVASPPTPKVQQHSKKQEVQSQERYQKRPTTISIEEQISPVPSRSTFKDRPMSAYQSGALKTAFLEERESDHEENIVNQNRYIESDGTVVIRRSQSLDLAAALLEEASRDASEKRDPAHKSDPRKVNKLHYRLQHNPASKALKRASARLSNNLQNQQGFAMKDLPQKEANLFREILKCYELKQYKRGFKGAEQILKKFPEHGETLAMKGLFYNHLDKKEEAYEFVKKGLRHDLKSHICWHVFGLLYRSEKNYEEASKCYSHALKYDKDNIQILRDLSLLQMQMRTFEPYVETRHQLLELRPQNRQYWVAVAIAYQMMGKPELGVKVLAAYEDTLKDLPSTPDYEHSEMLLYHNSLLEETGDFQAALDHLASIEKHVCGRKAIMEKRAKYLFELGRLDEAEAGYRALLALNPDNMAYFEGLRKSLGLGGEQLTAEKQVKLLEMFEQLQKEYPRSNAAKRLPLRYATGEAFVKIADQYLRGMLRKGVPSLFVNIKTLYTDIAKEEAVEKLALGYLTALDKSKGFDHTGSAAEPPTALLWTLYFLAQHFDFKRSMDQALQFINRAIEHTPTLVELLMTKGRILKHAGDHVAAMEALSEARELDLQDRFINTKCVKYMLRADRISEAEKIAVLFTRADIANPLNDLVDMQTQWFSLAAGESHFRQGQIGRALRRFHQIDKHFNDYTEDQFDFHTYCLRKMTLRAYVSLLKLEDQLRTHQYYVRATQGAVQCYITLFDHPDGADTEEMEGMTEAEKKKHRSKQRKAELRAQQEAEEQKKKAATAAEATKKAGGASVNGVKVDEDPEGTKYSKVNDPLGEALKFLRPMQELAADRVETHLMGFEIYLRKNKLLLALRALLKALSIDANHATLHEQLVRFALSVQKGASSLKPDVKAAIDQQWAQLYQGLNLEGFNSAFIARNKDAGSVPHVISAAIAALLIGPADKTKAEALLFTVQEDKYQQTRSLENVVLILKTLRSMRSSRLQEWKDKAKTWYPRAAPFQA</sequence>
<evidence type="ECO:0000256" key="4">
    <source>
        <dbReference type="ARBA" id="ARBA00022803"/>
    </source>
</evidence>
<evidence type="ECO:0000256" key="6">
    <source>
        <dbReference type="ARBA" id="ARBA00023239"/>
    </source>
</evidence>
<keyword evidence="5" id="KW-0663">Pyridoxal phosphate</keyword>
<feature type="compositionally biased region" description="Polar residues" evidence="8">
    <location>
        <begin position="396"/>
        <end position="422"/>
    </location>
</feature>
<dbReference type="InterPro" id="IPR021183">
    <property type="entry name" value="NatA_aux_su"/>
</dbReference>
<dbReference type="FunFam" id="1.25.40.1010:FF:000002">
    <property type="entry name" value="N-terminal acetyltransferase catalytic subunit (NAT1)"/>
    <property type="match status" value="1"/>
</dbReference>
<comment type="caution">
    <text evidence="10">The sequence shown here is derived from an EMBL/GenBank/DDBJ whole genome shotgun (WGS) entry which is preliminary data.</text>
</comment>
<dbReference type="Gene3D" id="3.90.1150.10">
    <property type="entry name" value="Aspartate Aminotransferase, domain 1"/>
    <property type="match status" value="1"/>
</dbReference>
<dbReference type="GO" id="GO:0016829">
    <property type="term" value="F:lyase activity"/>
    <property type="evidence" value="ECO:0007669"/>
    <property type="project" value="UniProtKB-KW"/>
</dbReference>
<reference evidence="10" key="1">
    <citation type="journal article" date="2020" name="Fungal Divers.">
        <title>Resolving the Mortierellaceae phylogeny through synthesis of multi-gene phylogenetics and phylogenomics.</title>
        <authorList>
            <person name="Vandepol N."/>
            <person name="Liber J."/>
            <person name="Desiro A."/>
            <person name="Na H."/>
            <person name="Kennedy M."/>
            <person name="Barry K."/>
            <person name="Grigoriev I.V."/>
            <person name="Miller A.N."/>
            <person name="O'Donnell K."/>
            <person name="Stajich J.E."/>
            <person name="Bonito G."/>
        </authorList>
    </citation>
    <scope>NUCLEOTIDE SEQUENCE</scope>
    <source>
        <strain evidence="10">CK1249</strain>
    </source>
</reference>
<dbReference type="InterPro" id="IPR015421">
    <property type="entry name" value="PyrdxlP-dep_Trfase_major"/>
</dbReference>
<dbReference type="SUPFAM" id="SSF53383">
    <property type="entry name" value="PLP-dependent transferases"/>
    <property type="match status" value="1"/>
</dbReference>
<dbReference type="GO" id="GO:0044283">
    <property type="term" value="P:small molecule biosynthetic process"/>
    <property type="evidence" value="ECO:0007669"/>
    <property type="project" value="UniProtKB-ARBA"/>
</dbReference>
<gene>
    <name evidence="10" type="primary">NAA16</name>
    <name evidence="10" type="ORF">BGZ70_008159</name>
</gene>
<dbReference type="CDD" id="cd06502">
    <property type="entry name" value="TA_like"/>
    <property type="match status" value="1"/>
</dbReference>
<dbReference type="Pfam" id="PF01212">
    <property type="entry name" value="Beta_elim_lyase"/>
    <property type="match status" value="1"/>
</dbReference>
<protein>
    <submittedName>
        <fullName evidence="10">N-alpha-acetyltransferase 16, NatA auxiliary subunit</fullName>
    </submittedName>
</protein>
<evidence type="ECO:0000313" key="11">
    <source>
        <dbReference type="Proteomes" id="UP000738359"/>
    </source>
</evidence>
<dbReference type="OrthoDB" id="10263032at2759"/>
<accession>A0A9P6J6F3</accession>
<evidence type="ECO:0000256" key="5">
    <source>
        <dbReference type="ARBA" id="ARBA00022898"/>
    </source>
</evidence>
<dbReference type="SMART" id="SM00028">
    <property type="entry name" value="TPR"/>
    <property type="match status" value="6"/>
</dbReference>
<dbReference type="InterPro" id="IPR019734">
    <property type="entry name" value="TPR_rpt"/>
</dbReference>
<dbReference type="InterPro" id="IPR015424">
    <property type="entry name" value="PyrdxlP-dep_Trfase"/>
</dbReference>
<dbReference type="FunFam" id="3.40.640.10:FF:000030">
    <property type="entry name" value="Low-specificity L-threonine aldolase"/>
    <property type="match status" value="1"/>
</dbReference>
<dbReference type="InterPro" id="IPR001597">
    <property type="entry name" value="ArAA_b-elim_lyase/Thr_aldolase"/>
</dbReference>
<evidence type="ECO:0000256" key="1">
    <source>
        <dbReference type="ARBA" id="ARBA00001933"/>
    </source>
</evidence>
<keyword evidence="4 7" id="KW-0802">TPR repeat</keyword>
<comment type="similarity">
    <text evidence="2">Belongs to the threonine aldolase family.</text>
</comment>
<keyword evidence="11" id="KW-1185">Reference proteome</keyword>
<dbReference type="PROSITE" id="PS50005">
    <property type="entry name" value="TPR"/>
    <property type="match status" value="1"/>
</dbReference>
<dbReference type="InterPro" id="IPR015422">
    <property type="entry name" value="PyrdxlP-dep_Trfase_small"/>
</dbReference>
<evidence type="ECO:0000256" key="2">
    <source>
        <dbReference type="ARBA" id="ARBA00006966"/>
    </source>
</evidence>
<dbReference type="Gene3D" id="1.25.40.1010">
    <property type="match status" value="1"/>
</dbReference>
<evidence type="ECO:0000313" key="10">
    <source>
        <dbReference type="EMBL" id="KAF9961979.1"/>
    </source>
</evidence>
<dbReference type="NCBIfam" id="NF041359">
    <property type="entry name" value="GntG_guanitoxin"/>
    <property type="match status" value="1"/>
</dbReference>
<feature type="region of interest" description="Disordered" evidence="8">
    <location>
        <begin position="368"/>
        <end position="428"/>
    </location>
</feature>
<dbReference type="PANTHER" id="PTHR22767:SF2">
    <property type="entry name" value="N(ALPHA)-ACETYLTRANSFERASE 15_16, ISOFORM A"/>
    <property type="match status" value="1"/>
</dbReference>
<dbReference type="GO" id="GO:0006520">
    <property type="term" value="P:amino acid metabolic process"/>
    <property type="evidence" value="ECO:0007669"/>
    <property type="project" value="InterPro"/>
</dbReference>
<keyword evidence="6" id="KW-0456">Lyase</keyword>
<dbReference type="GO" id="GO:0031415">
    <property type="term" value="C:NatA complex"/>
    <property type="evidence" value="ECO:0007669"/>
    <property type="project" value="TreeGrafter"/>
</dbReference>
<dbReference type="InterPro" id="IPR011990">
    <property type="entry name" value="TPR-like_helical_dom_sf"/>
</dbReference>
<keyword evidence="3" id="KW-0677">Repeat</keyword>
<dbReference type="Gene3D" id="1.25.40.1040">
    <property type="match status" value="1"/>
</dbReference>
<dbReference type="EMBL" id="JAAAHY010000566">
    <property type="protein sequence ID" value="KAF9961979.1"/>
    <property type="molecule type" value="Genomic_DNA"/>
</dbReference>
<feature type="compositionally biased region" description="Low complexity" evidence="8">
    <location>
        <begin position="1154"/>
        <end position="1166"/>
    </location>
</feature>
<evidence type="ECO:0000259" key="9">
    <source>
        <dbReference type="Pfam" id="PF01212"/>
    </source>
</evidence>
<dbReference type="FunFam" id="1.25.40.1040:FF:000003">
    <property type="entry name" value="N-terminal acetyltransferase A, auxiliary subunit"/>
    <property type="match status" value="1"/>
</dbReference>
<dbReference type="Proteomes" id="UP000738359">
    <property type="component" value="Unassembled WGS sequence"/>
</dbReference>
<feature type="repeat" description="TPR" evidence="7">
    <location>
        <begin position="613"/>
        <end position="646"/>
    </location>
</feature>
<comment type="cofactor">
    <cofactor evidence="1">
        <name>pyridoxal 5'-phosphate</name>
        <dbReference type="ChEBI" id="CHEBI:597326"/>
    </cofactor>
</comment>
<feature type="compositionally biased region" description="Basic and acidic residues" evidence="8">
    <location>
        <begin position="1136"/>
        <end position="1151"/>
    </location>
</feature>